<reference evidence="3 4" key="1">
    <citation type="submission" date="2014-04" db="EMBL/GenBank/DDBJ databases">
        <authorList>
            <consortium name="DOE Joint Genome Institute"/>
            <person name="Kuo A."/>
            <person name="Martino E."/>
            <person name="Perotto S."/>
            <person name="Kohler A."/>
            <person name="Nagy L.G."/>
            <person name="Floudas D."/>
            <person name="Copeland A."/>
            <person name="Barry K.W."/>
            <person name="Cichocki N."/>
            <person name="Veneault-Fourrey C."/>
            <person name="LaButti K."/>
            <person name="Lindquist E.A."/>
            <person name="Lipzen A."/>
            <person name="Lundell T."/>
            <person name="Morin E."/>
            <person name="Murat C."/>
            <person name="Sun H."/>
            <person name="Tunlid A."/>
            <person name="Henrissat B."/>
            <person name="Grigoriev I.V."/>
            <person name="Hibbett D.S."/>
            <person name="Martin F."/>
            <person name="Nordberg H.P."/>
            <person name="Cantor M.N."/>
            <person name="Hua S.X."/>
        </authorList>
    </citation>
    <scope>NUCLEOTIDE SEQUENCE [LARGE SCALE GENOMIC DNA]</scope>
    <source>
        <strain evidence="3 4">Zn</strain>
    </source>
</reference>
<evidence type="ECO:0000256" key="1">
    <source>
        <dbReference type="SAM" id="MobiDB-lite"/>
    </source>
</evidence>
<dbReference type="PANTHER" id="PTHR38117:SF1">
    <property type="entry name" value="DUF3074 DOMAIN-CONTAINING PROTEIN"/>
    <property type="match status" value="1"/>
</dbReference>
<dbReference type="OrthoDB" id="4276610at2759"/>
<evidence type="ECO:0000313" key="4">
    <source>
        <dbReference type="Proteomes" id="UP000054321"/>
    </source>
</evidence>
<dbReference type="HOGENOM" id="CLU_090750_0_0_1"/>
<keyword evidence="4" id="KW-1185">Reference proteome</keyword>
<dbReference type="AlphaFoldDB" id="A0A0C3HAB9"/>
<organism evidence="3 4">
    <name type="scientific">Oidiodendron maius (strain Zn)</name>
    <dbReference type="NCBI Taxonomy" id="913774"/>
    <lineage>
        <taxon>Eukaryota</taxon>
        <taxon>Fungi</taxon>
        <taxon>Dikarya</taxon>
        <taxon>Ascomycota</taxon>
        <taxon>Pezizomycotina</taxon>
        <taxon>Leotiomycetes</taxon>
        <taxon>Leotiomycetes incertae sedis</taxon>
        <taxon>Myxotrichaceae</taxon>
        <taxon>Oidiodendron</taxon>
    </lineage>
</organism>
<dbReference type="Pfam" id="PF23155">
    <property type="entry name" value="DUF7053"/>
    <property type="match status" value="1"/>
</dbReference>
<reference evidence="4" key="2">
    <citation type="submission" date="2015-01" db="EMBL/GenBank/DDBJ databases">
        <title>Evolutionary Origins and Diversification of the Mycorrhizal Mutualists.</title>
        <authorList>
            <consortium name="DOE Joint Genome Institute"/>
            <consortium name="Mycorrhizal Genomics Consortium"/>
            <person name="Kohler A."/>
            <person name="Kuo A."/>
            <person name="Nagy L.G."/>
            <person name="Floudas D."/>
            <person name="Copeland A."/>
            <person name="Barry K.W."/>
            <person name="Cichocki N."/>
            <person name="Veneault-Fourrey C."/>
            <person name="LaButti K."/>
            <person name="Lindquist E.A."/>
            <person name="Lipzen A."/>
            <person name="Lundell T."/>
            <person name="Morin E."/>
            <person name="Murat C."/>
            <person name="Riley R."/>
            <person name="Ohm R."/>
            <person name="Sun H."/>
            <person name="Tunlid A."/>
            <person name="Henrissat B."/>
            <person name="Grigoriev I.V."/>
            <person name="Hibbett D.S."/>
            <person name="Martin F."/>
        </authorList>
    </citation>
    <scope>NUCLEOTIDE SEQUENCE [LARGE SCALE GENOMIC DNA]</scope>
    <source>
        <strain evidence="4">Zn</strain>
    </source>
</reference>
<gene>
    <name evidence="3" type="ORF">OIDMADRAFT_56456</name>
</gene>
<dbReference type="STRING" id="913774.A0A0C3HAB9"/>
<feature type="domain" description="DUF7053" evidence="2">
    <location>
        <begin position="5"/>
        <end position="179"/>
    </location>
</feature>
<dbReference type="PANTHER" id="PTHR38117">
    <property type="entry name" value="NACHT AND WD40 DOMAIN PROTEIN"/>
    <property type="match status" value="1"/>
</dbReference>
<proteinExistence type="predicted"/>
<dbReference type="InterPro" id="IPR055481">
    <property type="entry name" value="DUF7053"/>
</dbReference>
<dbReference type="Proteomes" id="UP000054321">
    <property type="component" value="Unassembled WGS sequence"/>
</dbReference>
<dbReference type="InParanoid" id="A0A0C3HAB9"/>
<protein>
    <recommendedName>
        <fullName evidence="2">DUF7053 domain-containing protein</fullName>
    </recommendedName>
</protein>
<evidence type="ECO:0000313" key="3">
    <source>
        <dbReference type="EMBL" id="KIM99311.1"/>
    </source>
</evidence>
<evidence type="ECO:0000259" key="2">
    <source>
        <dbReference type="Pfam" id="PF23155"/>
    </source>
</evidence>
<accession>A0A0C3HAB9</accession>
<dbReference type="EMBL" id="KN832879">
    <property type="protein sequence ID" value="KIM99311.1"/>
    <property type="molecule type" value="Genomic_DNA"/>
</dbReference>
<feature type="region of interest" description="Disordered" evidence="1">
    <location>
        <begin position="122"/>
        <end position="142"/>
    </location>
</feature>
<sequence length="182" mass="19860">MPRAAHTYNNSCPIPQNLSNTSVIAALHRHENLFTLQPLVSSYHEISSASDPDPDPYFDASGSPIKTYEVTENVVIVPGIGKWGTHAITTILYFQDVADGVKSRAITTGVVVRASFTVNKSDGSSLVRSDDDMETSSHSSSTLSESATVECSSLLMPFVKWSMERAHQDICRKLVEKIASEQ</sequence>
<name>A0A0C3HAB9_OIDMZ</name>